<feature type="signal peptide" evidence="1">
    <location>
        <begin position="1"/>
        <end position="26"/>
    </location>
</feature>
<protein>
    <recommendedName>
        <fullName evidence="4">Plastocyanin-like domain-containing protein</fullName>
    </recommendedName>
</protein>
<comment type="caution">
    <text evidence="2">The sequence shown here is derived from an EMBL/GenBank/DDBJ whole genome shotgun (WGS) entry which is preliminary data.</text>
</comment>
<name>A0A919TCE8_9ACTN</name>
<evidence type="ECO:0000313" key="3">
    <source>
        <dbReference type="Proteomes" id="UP000677082"/>
    </source>
</evidence>
<reference evidence="2 3" key="1">
    <citation type="submission" date="2021-03" db="EMBL/GenBank/DDBJ databases">
        <title>Whole genome shotgun sequence of Actinoplanes toevensis NBRC 105298.</title>
        <authorList>
            <person name="Komaki H."/>
            <person name="Tamura T."/>
        </authorList>
    </citation>
    <scope>NUCLEOTIDE SEQUENCE [LARGE SCALE GENOMIC DNA]</scope>
    <source>
        <strain evidence="2 3">NBRC 105298</strain>
    </source>
</reference>
<feature type="chain" id="PRO_5037571411" description="Plastocyanin-like domain-containing protein" evidence="1">
    <location>
        <begin position="27"/>
        <end position="123"/>
    </location>
</feature>
<dbReference type="RefSeq" id="WP_213009248.1">
    <property type="nucleotide sequence ID" value="NZ_BOQN01000066.1"/>
</dbReference>
<keyword evidence="3" id="KW-1185">Reference proteome</keyword>
<evidence type="ECO:0008006" key="4">
    <source>
        <dbReference type="Google" id="ProtNLM"/>
    </source>
</evidence>
<proteinExistence type="predicted"/>
<dbReference type="InterPro" id="IPR008972">
    <property type="entry name" value="Cupredoxin"/>
</dbReference>
<accession>A0A919TCE8</accession>
<dbReference type="EMBL" id="BOQN01000066">
    <property type="protein sequence ID" value="GIM93429.1"/>
    <property type="molecule type" value="Genomic_DNA"/>
</dbReference>
<dbReference type="SUPFAM" id="SSF49503">
    <property type="entry name" value="Cupredoxins"/>
    <property type="match status" value="1"/>
</dbReference>
<dbReference type="AlphaFoldDB" id="A0A919TCE8"/>
<dbReference type="Gene3D" id="2.60.40.420">
    <property type="entry name" value="Cupredoxins - blue copper proteins"/>
    <property type="match status" value="1"/>
</dbReference>
<keyword evidence="1" id="KW-0732">Signal</keyword>
<sequence length="123" mass="12526">MRRTVPAIALAAAVVVLPAGCGRAPAAPAVAGCSASPGALTVTTAVLDGRADPAPHRVAVPLNGTVQVRVSADRVLQVHIHGYDLEYDAAPGTPGCVSFTADRAGLFDVEAHPDTLLVQLEVR</sequence>
<organism evidence="2 3">
    <name type="scientific">Paractinoplanes toevensis</name>
    <dbReference type="NCBI Taxonomy" id="571911"/>
    <lineage>
        <taxon>Bacteria</taxon>
        <taxon>Bacillati</taxon>
        <taxon>Actinomycetota</taxon>
        <taxon>Actinomycetes</taxon>
        <taxon>Micromonosporales</taxon>
        <taxon>Micromonosporaceae</taxon>
        <taxon>Paractinoplanes</taxon>
    </lineage>
</organism>
<gene>
    <name evidence="2" type="ORF">Ato02nite_052220</name>
</gene>
<dbReference type="Proteomes" id="UP000677082">
    <property type="component" value="Unassembled WGS sequence"/>
</dbReference>
<evidence type="ECO:0000256" key="1">
    <source>
        <dbReference type="SAM" id="SignalP"/>
    </source>
</evidence>
<evidence type="ECO:0000313" key="2">
    <source>
        <dbReference type="EMBL" id="GIM93429.1"/>
    </source>
</evidence>